<accession>A0A267DPA8</accession>
<feature type="transmembrane region" description="Helical" evidence="1">
    <location>
        <begin position="74"/>
        <end position="93"/>
    </location>
</feature>
<keyword evidence="1" id="KW-0812">Transmembrane</keyword>
<gene>
    <name evidence="2" type="ORF">BOX15_Mlig016741g1</name>
</gene>
<dbReference type="Proteomes" id="UP000215902">
    <property type="component" value="Unassembled WGS sequence"/>
</dbReference>
<feature type="transmembrane region" description="Helical" evidence="1">
    <location>
        <begin position="135"/>
        <end position="157"/>
    </location>
</feature>
<sequence length="162" mass="18197">MQPRAQVELDAAAATDLSPNDGFEYYETQLFDVGILRPSRWPQMSIRRCLSLFLVVSMSSTVSSALYFAQSLLLILFVLTHLVSTVIAIFIIVEISVITQNRQPFDIPLAFRFNKSCSTLIDVANVLKFSCYSSAVIFSVLMLFLIIALLLCLDVNLHDNLR</sequence>
<evidence type="ECO:0000313" key="3">
    <source>
        <dbReference type="Proteomes" id="UP000215902"/>
    </source>
</evidence>
<feature type="transmembrane region" description="Helical" evidence="1">
    <location>
        <begin position="49"/>
        <end position="68"/>
    </location>
</feature>
<keyword evidence="3" id="KW-1185">Reference proteome</keyword>
<proteinExistence type="predicted"/>
<organism evidence="2 3">
    <name type="scientific">Macrostomum lignano</name>
    <dbReference type="NCBI Taxonomy" id="282301"/>
    <lineage>
        <taxon>Eukaryota</taxon>
        <taxon>Metazoa</taxon>
        <taxon>Spiralia</taxon>
        <taxon>Lophotrochozoa</taxon>
        <taxon>Platyhelminthes</taxon>
        <taxon>Rhabditophora</taxon>
        <taxon>Macrostomorpha</taxon>
        <taxon>Macrostomida</taxon>
        <taxon>Macrostomidae</taxon>
        <taxon>Macrostomum</taxon>
    </lineage>
</organism>
<comment type="caution">
    <text evidence="2">The sequence shown here is derived from an EMBL/GenBank/DDBJ whole genome shotgun (WGS) entry which is preliminary data.</text>
</comment>
<keyword evidence="1" id="KW-0472">Membrane</keyword>
<keyword evidence="1" id="KW-1133">Transmembrane helix</keyword>
<name>A0A267DPA8_9PLAT</name>
<reference evidence="2 3" key="1">
    <citation type="submission" date="2017-06" db="EMBL/GenBank/DDBJ databases">
        <title>A platform for efficient transgenesis in Macrostomum lignano, a flatworm model organism for stem cell research.</title>
        <authorList>
            <person name="Berezikov E."/>
        </authorList>
    </citation>
    <scope>NUCLEOTIDE SEQUENCE [LARGE SCALE GENOMIC DNA]</scope>
    <source>
        <strain evidence="2">DV1</strain>
        <tissue evidence="2">Whole organism</tissue>
    </source>
</reference>
<dbReference type="EMBL" id="NIVC01003617">
    <property type="protein sequence ID" value="PAA50514.1"/>
    <property type="molecule type" value="Genomic_DNA"/>
</dbReference>
<protein>
    <submittedName>
        <fullName evidence="2">Uncharacterized protein</fullName>
    </submittedName>
</protein>
<evidence type="ECO:0000256" key="1">
    <source>
        <dbReference type="SAM" id="Phobius"/>
    </source>
</evidence>
<dbReference type="AlphaFoldDB" id="A0A267DPA8"/>
<evidence type="ECO:0000313" key="2">
    <source>
        <dbReference type="EMBL" id="PAA50514.1"/>
    </source>
</evidence>